<dbReference type="AlphaFoldDB" id="A0AAN7ZDC6"/>
<evidence type="ECO:0000256" key="1">
    <source>
        <dbReference type="SAM" id="MobiDB-lite"/>
    </source>
</evidence>
<dbReference type="Proteomes" id="UP001305414">
    <property type="component" value="Unassembled WGS sequence"/>
</dbReference>
<sequence>MLLSLVADILNHILPNARTVNPVQQAPGAVVSSSITGIVRRRPPRDTTHDDPRHDAVARH</sequence>
<comment type="caution">
    <text evidence="2">The sequence shown here is derived from an EMBL/GenBank/DDBJ whole genome shotgun (WGS) entry which is preliminary data.</text>
</comment>
<gene>
    <name evidence="2" type="ORF">RRF57_011838</name>
</gene>
<feature type="compositionally biased region" description="Basic and acidic residues" evidence="1">
    <location>
        <begin position="44"/>
        <end position="60"/>
    </location>
</feature>
<accession>A0AAN7ZDC6</accession>
<dbReference type="EMBL" id="JAWHQM010000062">
    <property type="protein sequence ID" value="KAK5636126.1"/>
    <property type="molecule type" value="Genomic_DNA"/>
</dbReference>
<proteinExistence type="predicted"/>
<protein>
    <submittedName>
        <fullName evidence="2">Uncharacterized protein</fullName>
    </submittedName>
</protein>
<evidence type="ECO:0000313" key="3">
    <source>
        <dbReference type="Proteomes" id="UP001305414"/>
    </source>
</evidence>
<organism evidence="2 3">
    <name type="scientific">Xylaria bambusicola</name>
    <dbReference type="NCBI Taxonomy" id="326684"/>
    <lineage>
        <taxon>Eukaryota</taxon>
        <taxon>Fungi</taxon>
        <taxon>Dikarya</taxon>
        <taxon>Ascomycota</taxon>
        <taxon>Pezizomycotina</taxon>
        <taxon>Sordariomycetes</taxon>
        <taxon>Xylariomycetidae</taxon>
        <taxon>Xylariales</taxon>
        <taxon>Xylariaceae</taxon>
        <taxon>Xylaria</taxon>
    </lineage>
</organism>
<feature type="region of interest" description="Disordered" evidence="1">
    <location>
        <begin position="34"/>
        <end position="60"/>
    </location>
</feature>
<evidence type="ECO:0000313" key="2">
    <source>
        <dbReference type="EMBL" id="KAK5636126.1"/>
    </source>
</evidence>
<reference evidence="2 3" key="1">
    <citation type="submission" date="2023-10" db="EMBL/GenBank/DDBJ databases">
        <title>Draft genome sequence of Xylaria bambusicola isolate GMP-LS, the root and basal stem rot pathogen of sugarcane in Indonesia.</title>
        <authorList>
            <person name="Selvaraj P."/>
            <person name="Muralishankar V."/>
            <person name="Muruganantham S."/>
            <person name="Sp S."/>
            <person name="Haryani S."/>
            <person name="Lau K.J.X."/>
            <person name="Naqvi N.I."/>
        </authorList>
    </citation>
    <scope>NUCLEOTIDE SEQUENCE [LARGE SCALE GENOMIC DNA]</scope>
    <source>
        <strain evidence="2">GMP-LS</strain>
    </source>
</reference>
<keyword evidence="3" id="KW-1185">Reference proteome</keyword>
<name>A0AAN7ZDC6_9PEZI</name>